<dbReference type="RefSeq" id="WP_074663579.1">
    <property type="nucleotide sequence ID" value="NZ_FOIO01000045.1"/>
</dbReference>
<dbReference type="AlphaFoldDB" id="A0A1I0IV94"/>
<comment type="caution">
    <text evidence="1">The sequence shown here is derived from an EMBL/GenBank/DDBJ whole genome shotgun (WGS) entry which is preliminary data.</text>
</comment>
<evidence type="ECO:0000313" key="2">
    <source>
        <dbReference type="Proteomes" id="UP000182121"/>
    </source>
</evidence>
<sequence length="157" mass="18638">MILYHGSYLEIQTPDLLHSRENVDFGRGFYTTPLYDQAVKWCEKFKRRNKNGIVSRYSFDEKAYQELKILKFESYSEEWLDFILKCRTGNDTTDYDIVIGGVANDKVFNTVELYFDNLIDKGEAIRRLRYEKPNLQICFRTQKALDGYLHYEGSEQL</sequence>
<name>A0A1I0IV94_9FIRM</name>
<dbReference type="InterPro" id="IPR025051">
    <property type="entry name" value="DUF3990"/>
</dbReference>
<accession>A0A1I0IV94</accession>
<evidence type="ECO:0000313" key="1">
    <source>
        <dbReference type="EMBL" id="SEU01187.1"/>
    </source>
</evidence>
<organism evidence="1 2">
    <name type="scientific">Enterocloster clostridioformis</name>
    <dbReference type="NCBI Taxonomy" id="1531"/>
    <lineage>
        <taxon>Bacteria</taxon>
        <taxon>Bacillati</taxon>
        <taxon>Bacillota</taxon>
        <taxon>Clostridia</taxon>
        <taxon>Lachnospirales</taxon>
        <taxon>Lachnospiraceae</taxon>
        <taxon>Enterocloster</taxon>
    </lineage>
</organism>
<evidence type="ECO:0008006" key="3">
    <source>
        <dbReference type="Google" id="ProtNLM"/>
    </source>
</evidence>
<dbReference type="Proteomes" id="UP000182121">
    <property type="component" value="Unassembled WGS sequence"/>
</dbReference>
<dbReference type="EMBL" id="FOIO01000045">
    <property type="protein sequence ID" value="SEU01187.1"/>
    <property type="molecule type" value="Genomic_DNA"/>
</dbReference>
<dbReference type="Pfam" id="PF13151">
    <property type="entry name" value="DUF3990"/>
    <property type="match status" value="1"/>
</dbReference>
<proteinExistence type="predicted"/>
<gene>
    <name evidence="1" type="ORF">SAMN05216521_104536</name>
</gene>
<protein>
    <recommendedName>
        <fullName evidence="3">Sortase</fullName>
    </recommendedName>
</protein>
<reference evidence="1 2" key="1">
    <citation type="submission" date="2016-10" db="EMBL/GenBank/DDBJ databases">
        <authorList>
            <person name="Varghese N."/>
            <person name="Submissions S."/>
        </authorList>
    </citation>
    <scope>NUCLEOTIDE SEQUENCE [LARGE SCALE GENOMIC DNA]</scope>
    <source>
        <strain evidence="1 2">NLAE-zl-C196</strain>
    </source>
</reference>